<evidence type="ECO:0000256" key="1">
    <source>
        <dbReference type="ARBA" id="ARBA00006739"/>
    </source>
</evidence>
<comment type="similarity">
    <text evidence="1">Belongs to the glycosyltransferase 2 family.</text>
</comment>
<protein>
    <submittedName>
        <fullName evidence="6">Glycosyltransferase</fullName>
        <ecNumber evidence="6">2.4.-.-</ecNumber>
    </submittedName>
</protein>
<name>A0ABW3KYE8_9BACI</name>
<feature type="transmembrane region" description="Helical" evidence="4">
    <location>
        <begin position="307"/>
        <end position="324"/>
    </location>
</feature>
<sequence length="386" mass="43401">MVWMMGILTIIALLLFLNILAGINRIGELEKFPAENHTELISVVIAAKDEEDSISSTIDSLLKQKQVDLEIIPVNDRSSDRTDEIIDTIARNHASVKPIHIKELPEGWLGKNHALSVGAEKATGTYIVFADADVNFSEDMLSKALACIKNECADHLTVAPAFTASSTLLKGFISIFLFGFTVLKRPWRANKNKRTGGIGIGAFQMIMKSCYQETGGYSRLRMRPDDDLAFGQHVKRLGYRQRIVTGLSDLKVEWYPDLKTAVRGLEKNVFAGFNYSILAAAATIIAVFVTHILPFILLIIGRPTIQIISLTLCFLLLCMYSLTTVKFTNFPIFIVLLLPLSASLILFTIVRSLWLTWKHKGIYWRGTHYSLKEMKQHFKQNQEGHR</sequence>
<dbReference type="EMBL" id="JBHTKL010000001">
    <property type="protein sequence ID" value="MFD1018581.1"/>
    <property type="molecule type" value="Genomic_DNA"/>
</dbReference>
<comment type="caution">
    <text evidence="6">The sequence shown here is derived from an EMBL/GenBank/DDBJ whole genome shotgun (WGS) entry which is preliminary data.</text>
</comment>
<dbReference type="InterPro" id="IPR001173">
    <property type="entry name" value="Glyco_trans_2-like"/>
</dbReference>
<keyword evidence="2 6" id="KW-0328">Glycosyltransferase</keyword>
<evidence type="ECO:0000313" key="7">
    <source>
        <dbReference type="Proteomes" id="UP001596990"/>
    </source>
</evidence>
<reference evidence="7" key="1">
    <citation type="journal article" date="2019" name="Int. J. Syst. Evol. Microbiol.">
        <title>The Global Catalogue of Microorganisms (GCM) 10K type strain sequencing project: providing services to taxonomists for standard genome sequencing and annotation.</title>
        <authorList>
            <consortium name="The Broad Institute Genomics Platform"/>
            <consortium name="The Broad Institute Genome Sequencing Center for Infectious Disease"/>
            <person name="Wu L."/>
            <person name="Ma J."/>
        </authorList>
    </citation>
    <scope>NUCLEOTIDE SEQUENCE [LARGE SCALE GENOMIC DNA]</scope>
    <source>
        <strain evidence="7">CCUG 56607</strain>
    </source>
</reference>
<dbReference type="PANTHER" id="PTHR43630">
    <property type="entry name" value="POLY-BETA-1,6-N-ACETYL-D-GLUCOSAMINE SYNTHASE"/>
    <property type="match status" value="1"/>
</dbReference>
<dbReference type="Gene3D" id="3.90.550.10">
    <property type="entry name" value="Spore Coat Polysaccharide Biosynthesis Protein SpsA, Chain A"/>
    <property type="match status" value="1"/>
</dbReference>
<keyword evidence="4" id="KW-0812">Transmembrane</keyword>
<dbReference type="InterPro" id="IPR029044">
    <property type="entry name" value="Nucleotide-diphossugar_trans"/>
</dbReference>
<keyword evidence="4" id="KW-0472">Membrane</keyword>
<evidence type="ECO:0000256" key="4">
    <source>
        <dbReference type="SAM" id="Phobius"/>
    </source>
</evidence>
<dbReference type="PANTHER" id="PTHR43630:SF1">
    <property type="entry name" value="POLY-BETA-1,6-N-ACETYL-D-GLUCOSAMINE SYNTHASE"/>
    <property type="match status" value="1"/>
</dbReference>
<dbReference type="EC" id="2.4.-.-" evidence="6"/>
<feature type="transmembrane region" description="Helical" evidence="4">
    <location>
        <begin position="330"/>
        <end position="350"/>
    </location>
</feature>
<dbReference type="Pfam" id="PF00535">
    <property type="entry name" value="Glycos_transf_2"/>
    <property type="match status" value="1"/>
</dbReference>
<keyword evidence="7" id="KW-1185">Reference proteome</keyword>
<dbReference type="RefSeq" id="WP_386057186.1">
    <property type="nucleotide sequence ID" value="NZ_JBHTKL010000001.1"/>
</dbReference>
<feature type="domain" description="Glycosyltransferase 2-like" evidence="5">
    <location>
        <begin position="42"/>
        <end position="207"/>
    </location>
</feature>
<dbReference type="Proteomes" id="UP001596990">
    <property type="component" value="Unassembled WGS sequence"/>
</dbReference>
<evidence type="ECO:0000259" key="5">
    <source>
        <dbReference type="Pfam" id="PF00535"/>
    </source>
</evidence>
<organism evidence="6 7">
    <name type="scientific">Thalassobacillus hwangdonensis</name>
    <dbReference type="NCBI Taxonomy" id="546108"/>
    <lineage>
        <taxon>Bacteria</taxon>
        <taxon>Bacillati</taxon>
        <taxon>Bacillota</taxon>
        <taxon>Bacilli</taxon>
        <taxon>Bacillales</taxon>
        <taxon>Bacillaceae</taxon>
        <taxon>Thalassobacillus</taxon>
    </lineage>
</organism>
<feature type="transmembrane region" description="Helical" evidence="4">
    <location>
        <begin position="275"/>
        <end position="300"/>
    </location>
</feature>
<keyword evidence="3 6" id="KW-0808">Transferase</keyword>
<proteinExistence type="inferred from homology"/>
<evidence type="ECO:0000256" key="3">
    <source>
        <dbReference type="ARBA" id="ARBA00022679"/>
    </source>
</evidence>
<evidence type="ECO:0000313" key="6">
    <source>
        <dbReference type="EMBL" id="MFD1018581.1"/>
    </source>
</evidence>
<dbReference type="SUPFAM" id="SSF53448">
    <property type="entry name" value="Nucleotide-diphospho-sugar transferases"/>
    <property type="match status" value="1"/>
</dbReference>
<dbReference type="CDD" id="cd06423">
    <property type="entry name" value="CESA_like"/>
    <property type="match status" value="1"/>
</dbReference>
<keyword evidence="4" id="KW-1133">Transmembrane helix</keyword>
<dbReference type="GO" id="GO:0016757">
    <property type="term" value="F:glycosyltransferase activity"/>
    <property type="evidence" value="ECO:0007669"/>
    <property type="project" value="UniProtKB-KW"/>
</dbReference>
<accession>A0ABW3KYE8</accession>
<gene>
    <name evidence="6" type="ORF">ACFQ2J_05130</name>
</gene>
<evidence type="ECO:0000256" key="2">
    <source>
        <dbReference type="ARBA" id="ARBA00022676"/>
    </source>
</evidence>